<keyword evidence="1" id="KW-0472">Membrane</keyword>
<organism evidence="2 3">
    <name type="scientific">Nocardiopsis suaedae</name>
    <dbReference type="NCBI Taxonomy" id="3018444"/>
    <lineage>
        <taxon>Bacteria</taxon>
        <taxon>Bacillati</taxon>
        <taxon>Actinomycetota</taxon>
        <taxon>Actinomycetes</taxon>
        <taxon>Streptosporangiales</taxon>
        <taxon>Nocardiopsidaceae</taxon>
        <taxon>Nocardiopsis</taxon>
    </lineage>
</organism>
<name>A0ABT4TJQ4_9ACTN</name>
<feature type="transmembrane region" description="Helical" evidence="1">
    <location>
        <begin position="31"/>
        <end position="52"/>
    </location>
</feature>
<keyword evidence="3" id="KW-1185">Reference proteome</keyword>
<gene>
    <name evidence="2" type="ORF">O4U47_10445</name>
</gene>
<evidence type="ECO:0008006" key="4">
    <source>
        <dbReference type="Google" id="ProtNLM"/>
    </source>
</evidence>
<sequence length="170" mass="19226">MFSSSLLLAMVLVFLGWMLAAFVIHESGRPIEFLGPGTVFGGIFIAIWIMGIHSKVALTKSSVKITNVFKEVEIPWGEIVSASDPTTRQFRIEVRNGTCYESLQYGGSFIGEIFKYPTHRRAVERVECFCEYEKNGNEGIVERVNLPLYWLASLVFIAYSPIWFLYLPAS</sequence>
<reference evidence="2" key="1">
    <citation type="submission" date="2023-01" db="EMBL/GenBank/DDBJ databases">
        <title>Draft genome sequence of Nocardiopsis sp. LSu2-4 isolated from halophytes.</title>
        <authorList>
            <person name="Duangmal K."/>
            <person name="Chantavorakit T."/>
        </authorList>
    </citation>
    <scope>NUCLEOTIDE SEQUENCE</scope>
    <source>
        <strain evidence="2">LSu2-4</strain>
    </source>
</reference>
<evidence type="ECO:0000313" key="2">
    <source>
        <dbReference type="EMBL" id="MDA2804933.1"/>
    </source>
</evidence>
<evidence type="ECO:0000313" key="3">
    <source>
        <dbReference type="Proteomes" id="UP001165685"/>
    </source>
</evidence>
<feature type="transmembrane region" description="Helical" evidence="1">
    <location>
        <begin position="148"/>
        <end position="167"/>
    </location>
</feature>
<proteinExistence type="predicted"/>
<dbReference type="Proteomes" id="UP001165685">
    <property type="component" value="Unassembled WGS sequence"/>
</dbReference>
<protein>
    <recommendedName>
        <fullName evidence="4">DUF3592 domain-containing protein</fullName>
    </recommendedName>
</protein>
<comment type="caution">
    <text evidence="2">The sequence shown here is derived from an EMBL/GenBank/DDBJ whole genome shotgun (WGS) entry which is preliminary data.</text>
</comment>
<dbReference type="EMBL" id="JAQFWP010000015">
    <property type="protein sequence ID" value="MDA2804933.1"/>
    <property type="molecule type" value="Genomic_DNA"/>
</dbReference>
<keyword evidence="1" id="KW-0812">Transmembrane</keyword>
<accession>A0ABT4TJQ4</accession>
<keyword evidence="1" id="KW-1133">Transmembrane helix</keyword>
<dbReference type="RefSeq" id="WP_270677543.1">
    <property type="nucleotide sequence ID" value="NZ_JAQFWP010000015.1"/>
</dbReference>
<feature type="transmembrane region" description="Helical" evidence="1">
    <location>
        <begin position="6"/>
        <end position="24"/>
    </location>
</feature>
<evidence type="ECO:0000256" key="1">
    <source>
        <dbReference type="SAM" id="Phobius"/>
    </source>
</evidence>